<organism evidence="10 11">
    <name type="scientific">Alteromonas confluentis</name>
    <dbReference type="NCBI Taxonomy" id="1656094"/>
    <lineage>
        <taxon>Bacteria</taxon>
        <taxon>Pseudomonadati</taxon>
        <taxon>Pseudomonadota</taxon>
        <taxon>Gammaproteobacteria</taxon>
        <taxon>Alteromonadales</taxon>
        <taxon>Alteromonadaceae</taxon>
        <taxon>Alteromonas/Salinimonas group</taxon>
        <taxon>Alteromonas</taxon>
    </lineage>
</organism>
<protein>
    <recommendedName>
        <fullName evidence="7">HTH-type transcriptional regulator BetI</fullName>
    </recommendedName>
</protein>
<dbReference type="SUPFAM" id="SSF46689">
    <property type="entry name" value="Homeodomain-like"/>
    <property type="match status" value="1"/>
</dbReference>
<dbReference type="Gene3D" id="1.10.357.10">
    <property type="entry name" value="Tetracycline Repressor, domain 2"/>
    <property type="match status" value="1"/>
</dbReference>
<keyword evidence="2 7" id="KW-0678">Repressor</keyword>
<comment type="caution">
    <text evidence="10">The sequence shown here is derived from an EMBL/GenBank/DDBJ whole genome shotgun (WGS) entry which is preliminary data.</text>
</comment>
<dbReference type="InterPro" id="IPR017757">
    <property type="entry name" value="Tscrpt_rep_BetI"/>
</dbReference>
<evidence type="ECO:0000313" key="10">
    <source>
        <dbReference type="EMBL" id="OFC71270.1"/>
    </source>
</evidence>
<comment type="function">
    <text evidence="7">Repressor involved in choline regulation of the bet genes.</text>
</comment>
<reference evidence="10 11" key="1">
    <citation type="submission" date="2016-08" db="EMBL/GenBank/DDBJ databases">
        <authorList>
            <person name="Seilhamer J.J."/>
        </authorList>
    </citation>
    <scope>NUCLEOTIDE SEQUENCE [LARGE SCALE GENOMIC DNA]</scope>
    <source>
        <strain evidence="10 11">KCTC 42603</strain>
    </source>
</reference>
<evidence type="ECO:0000256" key="6">
    <source>
        <dbReference type="ARBA" id="ARBA00024936"/>
    </source>
</evidence>
<dbReference type="PANTHER" id="PTHR43479">
    <property type="entry name" value="ACREF/ENVCD OPERON REPRESSOR-RELATED"/>
    <property type="match status" value="1"/>
</dbReference>
<dbReference type="UniPathway" id="UPA00529"/>
<dbReference type="Pfam" id="PF13977">
    <property type="entry name" value="TetR_C_6"/>
    <property type="match status" value="1"/>
</dbReference>
<comment type="function">
    <text evidence="6">Repressor involved in the biosynthesis of the osmoprotectant glycine betaine. It represses transcription of the choline transporter BetT and the genes of BetAB involved in the synthesis of glycine betaine.</text>
</comment>
<dbReference type="AlphaFoldDB" id="A0A1E7ZCP8"/>
<dbReference type="STRING" id="1656094.BFC18_08920"/>
<dbReference type="GO" id="GO:0003700">
    <property type="term" value="F:DNA-binding transcription factor activity"/>
    <property type="evidence" value="ECO:0007669"/>
    <property type="project" value="UniProtKB-UniRule"/>
</dbReference>
<dbReference type="PROSITE" id="PS01081">
    <property type="entry name" value="HTH_TETR_1"/>
    <property type="match status" value="1"/>
</dbReference>
<dbReference type="InterPro" id="IPR009057">
    <property type="entry name" value="Homeodomain-like_sf"/>
</dbReference>
<evidence type="ECO:0000256" key="2">
    <source>
        <dbReference type="ARBA" id="ARBA00022491"/>
    </source>
</evidence>
<gene>
    <name evidence="7" type="primary">betI</name>
    <name evidence="10" type="ORF">BFC18_08920</name>
</gene>
<dbReference type="PROSITE" id="PS50977">
    <property type="entry name" value="HTH_TETR_2"/>
    <property type="match status" value="1"/>
</dbReference>
<keyword evidence="4 7" id="KW-0238">DNA-binding</keyword>
<dbReference type="NCBIfam" id="TIGR03384">
    <property type="entry name" value="betaine_BetI"/>
    <property type="match status" value="1"/>
</dbReference>
<dbReference type="InterPro" id="IPR001647">
    <property type="entry name" value="HTH_TetR"/>
</dbReference>
<keyword evidence="3 7" id="KW-0805">Transcription regulation</keyword>
<name>A0A1E7ZCP8_9ALTE</name>
<keyword evidence="11" id="KW-1185">Reference proteome</keyword>
<evidence type="ECO:0000256" key="8">
    <source>
        <dbReference type="PROSITE-ProRule" id="PRU00335"/>
    </source>
</evidence>
<evidence type="ECO:0000256" key="3">
    <source>
        <dbReference type="ARBA" id="ARBA00023015"/>
    </source>
</evidence>
<evidence type="ECO:0000256" key="4">
    <source>
        <dbReference type="ARBA" id="ARBA00023125"/>
    </source>
</evidence>
<accession>A0A1E7ZCP8</accession>
<dbReference type="InterPro" id="IPR039538">
    <property type="entry name" value="BetI_C"/>
</dbReference>
<evidence type="ECO:0000259" key="9">
    <source>
        <dbReference type="PROSITE" id="PS50977"/>
    </source>
</evidence>
<dbReference type="SUPFAM" id="SSF48498">
    <property type="entry name" value="Tetracyclin repressor-like, C-terminal domain"/>
    <property type="match status" value="1"/>
</dbReference>
<dbReference type="NCBIfam" id="NF001978">
    <property type="entry name" value="PRK00767.1"/>
    <property type="match status" value="1"/>
</dbReference>
<dbReference type="GO" id="GO:0045892">
    <property type="term" value="P:negative regulation of DNA-templated transcription"/>
    <property type="evidence" value="ECO:0007669"/>
    <property type="project" value="UniProtKB-UniRule"/>
</dbReference>
<sequence length="193" mass="21801">MPKVGMKPIRKQQLIEATLASIDEFGLYHTTITTISKKAGLSSGIINHYFGGKQQLIEATVRHLLDKLNHVLVEKTAGQTLSPVERLNLIVESNFSVFQRSEPATKAWLSFWEQSLHVPELARLQHINNQRLLSNLRFSFRQLMPKDQAIEAAQATAAMIDGFWLRSALSQESNPDFVASERLCKQFIAKLIC</sequence>
<dbReference type="Pfam" id="PF00440">
    <property type="entry name" value="TetR_N"/>
    <property type="match status" value="1"/>
</dbReference>
<dbReference type="InterPro" id="IPR036271">
    <property type="entry name" value="Tet_transcr_reg_TetR-rel_C_sf"/>
</dbReference>
<dbReference type="InterPro" id="IPR050624">
    <property type="entry name" value="HTH-type_Tx_Regulator"/>
</dbReference>
<evidence type="ECO:0000313" key="11">
    <source>
        <dbReference type="Proteomes" id="UP000175691"/>
    </source>
</evidence>
<evidence type="ECO:0000256" key="5">
    <source>
        <dbReference type="ARBA" id="ARBA00023163"/>
    </source>
</evidence>
<dbReference type="OrthoDB" id="7618612at2"/>
<evidence type="ECO:0000256" key="1">
    <source>
        <dbReference type="ARBA" id="ARBA00004719"/>
    </source>
</evidence>
<dbReference type="GO" id="GO:0019285">
    <property type="term" value="P:glycine betaine biosynthetic process from choline"/>
    <property type="evidence" value="ECO:0007669"/>
    <property type="project" value="UniProtKB-UniRule"/>
</dbReference>
<dbReference type="InterPro" id="IPR023772">
    <property type="entry name" value="DNA-bd_HTH_TetR-type_CS"/>
</dbReference>
<feature type="domain" description="HTH tetR-type" evidence="9">
    <location>
        <begin position="8"/>
        <end position="68"/>
    </location>
</feature>
<dbReference type="GO" id="GO:0003677">
    <property type="term" value="F:DNA binding"/>
    <property type="evidence" value="ECO:0007669"/>
    <property type="project" value="UniProtKB-UniRule"/>
</dbReference>
<dbReference type="RefSeq" id="WP_070124911.1">
    <property type="nucleotide sequence ID" value="NZ_MDHN01000015.1"/>
</dbReference>
<proteinExistence type="inferred from homology"/>
<dbReference type="HAMAP" id="MF_00768">
    <property type="entry name" value="HTH_type_BetI"/>
    <property type="match status" value="1"/>
</dbReference>
<keyword evidence="5 7" id="KW-0804">Transcription</keyword>
<comment type="pathway">
    <text evidence="1 7">Amine and polyamine biosynthesis; betaine biosynthesis via choline pathway [regulation].</text>
</comment>
<dbReference type="Proteomes" id="UP000175691">
    <property type="component" value="Unassembled WGS sequence"/>
</dbReference>
<feature type="DNA-binding region" description="H-T-H motif" evidence="7 8">
    <location>
        <begin position="31"/>
        <end position="50"/>
    </location>
</feature>
<evidence type="ECO:0000256" key="7">
    <source>
        <dbReference type="HAMAP-Rule" id="MF_00768"/>
    </source>
</evidence>
<dbReference type="EMBL" id="MDHN01000015">
    <property type="protein sequence ID" value="OFC71270.1"/>
    <property type="molecule type" value="Genomic_DNA"/>
</dbReference>
<dbReference type="PANTHER" id="PTHR43479:SF11">
    <property type="entry name" value="ACREF_ENVCD OPERON REPRESSOR-RELATED"/>
    <property type="match status" value="1"/>
</dbReference>